<dbReference type="InterPro" id="IPR005198">
    <property type="entry name" value="Glyco_hydro_76"/>
</dbReference>
<protein>
    <submittedName>
        <fullName evidence="2">Glycoside hydrolase family 76</fullName>
    </submittedName>
</protein>
<name>A0A5B8VQM9_9BACT</name>
<keyword evidence="2" id="KW-0378">Hydrolase</keyword>
<accession>A0A5B8VQM9</accession>
<dbReference type="Gene3D" id="1.50.10.20">
    <property type="match status" value="1"/>
</dbReference>
<dbReference type="PANTHER" id="PTHR47791">
    <property type="entry name" value="MEIOTICALLY UP-REGULATED GENE 191 PROTEIN"/>
    <property type="match status" value="1"/>
</dbReference>
<dbReference type="GO" id="GO:0016787">
    <property type="term" value="F:hydrolase activity"/>
    <property type="evidence" value="ECO:0007669"/>
    <property type="project" value="UniProtKB-KW"/>
</dbReference>
<proteinExistence type="predicted"/>
<dbReference type="InterPro" id="IPR008928">
    <property type="entry name" value="6-hairpin_glycosidase_sf"/>
</dbReference>
<dbReference type="AlphaFoldDB" id="A0A5B8VQM9"/>
<evidence type="ECO:0000313" key="3">
    <source>
        <dbReference type="Proteomes" id="UP000321291"/>
    </source>
</evidence>
<dbReference type="Pfam" id="PF03663">
    <property type="entry name" value="Glyco_hydro_76"/>
    <property type="match status" value="1"/>
</dbReference>
<evidence type="ECO:0000313" key="2">
    <source>
        <dbReference type="EMBL" id="QEC73006.1"/>
    </source>
</evidence>
<feature type="chain" id="PRO_5022685824" evidence="1">
    <location>
        <begin position="24"/>
        <end position="389"/>
    </location>
</feature>
<reference evidence="2 3" key="1">
    <citation type="journal article" date="2017" name="Int. J. Syst. Evol. Microbiol.">
        <title>Arachidicoccus ginsenosidivorans sp. nov., with ginsenoside-converting activity isolated from ginseng cultivating soil.</title>
        <authorList>
            <person name="Siddiqi M.Z."/>
            <person name="Aslam Z."/>
            <person name="Im W.T."/>
        </authorList>
    </citation>
    <scope>NUCLEOTIDE SEQUENCE [LARGE SCALE GENOMIC DNA]</scope>
    <source>
        <strain evidence="2 3">Gsoil 809</strain>
    </source>
</reference>
<gene>
    <name evidence="2" type="ORF">FSB73_16300</name>
</gene>
<dbReference type="PANTHER" id="PTHR47791:SF4">
    <property type="entry name" value="(PUTATIVE SECRETED PROTEIN)-RELATED"/>
    <property type="match status" value="1"/>
</dbReference>
<keyword evidence="3" id="KW-1185">Reference proteome</keyword>
<dbReference type="SUPFAM" id="SSF48208">
    <property type="entry name" value="Six-hairpin glycosidases"/>
    <property type="match status" value="1"/>
</dbReference>
<dbReference type="InterPro" id="IPR053169">
    <property type="entry name" value="MUG_Protein"/>
</dbReference>
<sequence>MMHRFKTILIMAFLMSMATSSFSQRTVSHKTPLKDKVINGPYKAQLDALQKVIQQHFYDKTSGYYFAEVDPARREVKNGYRREYTYLWSLCALYQAANEIEKLEPKTKLMVPLLKLMYKYYSPAPPKAGFTDYIMKLKPGERYYDDNEWVGITALDAYARTGQKSDLKLGQAMYDFIMTGYNQVLGGGIYWKEGSTSSKNTCSNGPGVLVALQLYQATNNKAYLDTALKIYNWTNKMLQTPSKLYYDNISTKDGQIGKAIFSYNTGTMLEANVYLYQITHETKYLQRANEMADSSLEYFYGQGKFRDGYWFNAVLLRAYQHLLQINKDTKYILGFKKCLDDALQNDRNEQGLFLQNGQHVRNLVEHGGMLEILARFAWLENHYNLSTGG</sequence>
<dbReference type="EMBL" id="CP042434">
    <property type="protein sequence ID" value="QEC73006.1"/>
    <property type="molecule type" value="Genomic_DNA"/>
</dbReference>
<dbReference type="KEGG" id="agi:FSB73_16300"/>
<keyword evidence="1" id="KW-0732">Signal</keyword>
<dbReference type="Proteomes" id="UP000321291">
    <property type="component" value="Chromosome"/>
</dbReference>
<organism evidence="2 3">
    <name type="scientific">Arachidicoccus ginsenosidivorans</name>
    <dbReference type="NCBI Taxonomy" id="496057"/>
    <lineage>
        <taxon>Bacteria</taxon>
        <taxon>Pseudomonadati</taxon>
        <taxon>Bacteroidota</taxon>
        <taxon>Chitinophagia</taxon>
        <taxon>Chitinophagales</taxon>
        <taxon>Chitinophagaceae</taxon>
        <taxon>Arachidicoccus</taxon>
    </lineage>
</organism>
<dbReference type="GO" id="GO:0005975">
    <property type="term" value="P:carbohydrate metabolic process"/>
    <property type="evidence" value="ECO:0007669"/>
    <property type="project" value="InterPro"/>
</dbReference>
<evidence type="ECO:0000256" key="1">
    <source>
        <dbReference type="SAM" id="SignalP"/>
    </source>
</evidence>
<feature type="signal peptide" evidence="1">
    <location>
        <begin position="1"/>
        <end position="23"/>
    </location>
</feature>